<keyword evidence="3" id="KW-1185">Reference proteome</keyword>
<protein>
    <submittedName>
        <fullName evidence="2">Uncharacterized protein</fullName>
    </submittedName>
</protein>
<organism evidence="2 3">
    <name type="scientific">Brucella endophytica</name>
    <dbReference type="NCBI Taxonomy" id="1963359"/>
    <lineage>
        <taxon>Bacteria</taxon>
        <taxon>Pseudomonadati</taxon>
        <taxon>Pseudomonadota</taxon>
        <taxon>Alphaproteobacteria</taxon>
        <taxon>Hyphomicrobiales</taxon>
        <taxon>Brucellaceae</taxon>
        <taxon>Brucella/Ochrobactrum group</taxon>
        <taxon>Brucella</taxon>
    </lineage>
</organism>
<sequence>MRISLSPQYRADTLTVVRSGDVLTISGEPYDFSSLPDGATIPAGTIPCKFIVGPVERIDGEINLTLLLPHGASPSQAVAYPEPITVTADGPVAIPHDPEPEDNTDVDA</sequence>
<comment type="caution">
    <text evidence="2">The sequence shown here is derived from an EMBL/GenBank/DDBJ whole genome shotgun (WGS) entry which is preliminary data.</text>
</comment>
<dbReference type="EMBL" id="BMHH01000013">
    <property type="protein sequence ID" value="GGB00792.1"/>
    <property type="molecule type" value="Genomic_DNA"/>
</dbReference>
<feature type="region of interest" description="Disordered" evidence="1">
    <location>
        <begin position="87"/>
        <end position="108"/>
    </location>
</feature>
<dbReference type="AlphaFoldDB" id="A0A916SIH8"/>
<gene>
    <name evidence="2" type="ORF">GCM10011491_31230</name>
</gene>
<proteinExistence type="predicted"/>
<evidence type="ECO:0000256" key="1">
    <source>
        <dbReference type="SAM" id="MobiDB-lite"/>
    </source>
</evidence>
<dbReference type="RefSeq" id="WP_188825118.1">
    <property type="nucleotide sequence ID" value="NZ_BMHH01000013.1"/>
</dbReference>
<evidence type="ECO:0000313" key="3">
    <source>
        <dbReference type="Proteomes" id="UP000646478"/>
    </source>
</evidence>
<dbReference type="Proteomes" id="UP000646478">
    <property type="component" value="Unassembled WGS sequence"/>
</dbReference>
<evidence type="ECO:0000313" key="2">
    <source>
        <dbReference type="EMBL" id="GGB00792.1"/>
    </source>
</evidence>
<reference evidence="2" key="1">
    <citation type="journal article" date="2014" name="Int. J. Syst. Evol. Microbiol.">
        <title>Complete genome sequence of Corynebacterium casei LMG S-19264T (=DSM 44701T), isolated from a smear-ripened cheese.</title>
        <authorList>
            <consortium name="US DOE Joint Genome Institute (JGI-PGF)"/>
            <person name="Walter F."/>
            <person name="Albersmeier A."/>
            <person name="Kalinowski J."/>
            <person name="Ruckert C."/>
        </authorList>
    </citation>
    <scope>NUCLEOTIDE SEQUENCE</scope>
    <source>
        <strain evidence="2">CGMCC 1.15082</strain>
    </source>
</reference>
<feature type="compositionally biased region" description="Acidic residues" evidence="1">
    <location>
        <begin position="99"/>
        <end position="108"/>
    </location>
</feature>
<reference evidence="2" key="2">
    <citation type="submission" date="2020-09" db="EMBL/GenBank/DDBJ databases">
        <authorList>
            <person name="Sun Q."/>
            <person name="Zhou Y."/>
        </authorList>
    </citation>
    <scope>NUCLEOTIDE SEQUENCE</scope>
    <source>
        <strain evidence="2">CGMCC 1.15082</strain>
    </source>
</reference>
<name>A0A916SIH8_9HYPH</name>
<accession>A0A916SIH8</accession>